<feature type="signal peptide" evidence="1">
    <location>
        <begin position="1"/>
        <end position="29"/>
    </location>
</feature>
<dbReference type="InterPro" id="IPR017465">
    <property type="entry name" value="EpsL_proteobac"/>
</dbReference>
<keyword evidence="1" id="KW-0732">Signal</keyword>
<dbReference type="NCBIfam" id="TIGR03014">
    <property type="entry name" value="EpsL"/>
    <property type="match status" value="1"/>
</dbReference>
<evidence type="ECO:0008006" key="4">
    <source>
        <dbReference type="Google" id="ProtNLM"/>
    </source>
</evidence>
<dbReference type="EMBL" id="CU207211">
    <property type="protein sequence ID" value="CAL60906.1"/>
    <property type="molecule type" value="Genomic_DNA"/>
</dbReference>
<evidence type="ECO:0000313" key="2">
    <source>
        <dbReference type="EMBL" id="CAL60906.1"/>
    </source>
</evidence>
<organism evidence="2 3">
    <name type="scientific">Herminiimonas arsenicoxydans</name>
    <dbReference type="NCBI Taxonomy" id="204773"/>
    <lineage>
        <taxon>Bacteria</taxon>
        <taxon>Pseudomonadati</taxon>
        <taxon>Pseudomonadota</taxon>
        <taxon>Betaproteobacteria</taxon>
        <taxon>Burkholderiales</taxon>
        <taxon>Oxalobacteraceae</taxon>
        <taxon>Herminiimonas</taxon>
    </lineage>
</organism>
<dbReference type="STRING" id="204773.HEAR0712"/>
<keyword evidence="3" id="KW-1185">Reference proteome</keyword>
<dbReference type="Proteomes" id="UP000006697">
    <property type="component" value="Chromosome"/>
</dbReference>
<sequence length="401" mass="45130">MNHRRENPVAGSYVLALLAGALTCTAVQAAEESAAVDTFIPYATFGAYYDANLLRQPEAAKQSGAALSDRWTRAAIGLRMDKELGRQRLTADLSAYHAEYDRFSQFNNDGKDLLANWKWVIGNQFSGNVGTSYSEGLTPFDDYRSFERSIRTQRKNYVDGSWRFHPSWQLNAAYNRFDLRYDTQAQNPSERNLDMADIGIDYLAKSGNKIGLVARHIEGRYPYADINSYDQNELKAKVDWQLTGKTYLQFLGGWARREYAANPQRDSSVPSARLTAYWKATGKTAFSLGVWRELGATDDLAANYARNQGVSVGSTWDATSKISVDGLIMTEKRDYNGVAVMQGIAPSDRDDRYRNAMLGVTYKPTLHWRVRASVYRTTLDSNIAAASYKTNGVQINTRYEF</sequence>
<dbReference type="eggNOG" id="COG5338">
    <property type="taxonomic scope" value="Bacteria"/>
</dbReference>
<reference evidence="2 3" key="1">
    <citation type="journal article" date="2007" name="PLoS Genet.">
        <title>A tale of two oxidation states: bacterial colonization of arsenic-rich environments.</title>
        <authorList>
            <person name="Muller D."/>
            <person name="Medigue C."/>
            <person name="Koechler S."/>
            <person name="Barbe V."/>
            <person name="Barakat M."/>
            <person name="Talla E."/>
            <person name="Bonnefoy V."/>
            <person name="Krin E."/>
            <person name="Arsene-Ploetze F."/>
            <person name="Carapito C."/>
            <person name="Chandler M."/>
            <person name="Cournoyer B."/>
            <person name="Cruveiller S."/>
            <person name="Dossat C."/>
            <person name="Duval S."/>
            <person name="Heymann M."/>
            <person name="Leize E."/>
            <person name="Lieutaud A."/>
            <person name="Lievremont D."/>
            <person name="Makita Y."/>
            <person name="Mangenot S."/>
            <person name="Nitschke W."/>
            <person name="Ortet P."/>
            <person name="Perdrial N."/>
            <person name="Schoepp B."/>
            <person name="Siguier N."/>
            <person name="Simeonova D.D."/>
            <person name="Rouy Z."/>
            <person name="Segurens B."/>
            <person name="Turlin E."/>
            <person name="Vallenet D."/>
            <person name="Van Dorsselaer A."/>
            <person name="Weiss S."/>
            <person name="Weissenbach J."/>
            <person name="Lett M.C."/>
            <person name="Danchin A."/>
            <person name="Bertin P.N."/>
        </authorList>
    </citation>
    <scope>NUCLEOTIDE SEQUENCE [LARGE SCALE GENOMIC DNA]</scope>
    <source>
        <strain evidence="3">ULPAs1</strain>
    </source>
</reference>
<dbReference type="HOGENOM" id="CLU_055127_0_0_4"/>
<name>A4G319_HERAR</name>
<accession>A4G319</accession>
<dbReference type="InterPro" id="IPR018759">
    <property type="entry name" value="BBP2_2"/>
</dbReference>
<dbReference type="Pfam" id="PF10082">
    <property type="entry name" value="BBP2_2"/>
    <property type="match status" value="1"/>
</dbReference>
<feature type="chain" id="PRO_5002669038" description="Exopolysaccharide biosynthesis operon protein EpsL" evidence="1">
    <location>
        <begin position="30"/>
        <end position="401"/>
    </location>
</feature>
<dbReference type="AlphaFoldDB" id="A4G319"/>
<protein>
    <recommendedName>
        <fullName evidence="4">Exopolysaccharide biosynthesis operon protein EpsL</fullName>
    </recommendedName>
</protein>
<evidence type="ECO:0000256" key="1">
    <source>
        <dbReference type="SAM" id="SignalP"/>
    </source>
</evidence>
<proteinExistence type="predicted"/>
<evidence type="ECO:0000313" key="3">
    <source>
        <dbReference type="Proteomes" id="UP000006697"/>
    </source>
</evidence>
<dbReference type="OrthoDB" id="8576304at2"/>
<dbReference type="KEGG" id="har:HEAR0712"/>
<gene>
    <name evidence="2" type="ordered locus">HEAR0712</name>
</gene>